<dbReference type="EMBL" id="WTYQ01000002">
    <property type="protein sequence ID" value="MXP25851.1"/>
    <property type="molecule type" value="Genomic_DNA"/>
</dbReference>
<evidence type="ECO:0000256" key="1">
    <source>
        <dbReference type="SAM" id="SignalP"/>
    </source>
</evidence>
<dbReference type="Pfam" id="PF13852">
    <property type="entry name" value="DUF4197"/>
    <property type="match status" value="1"/>
</dbReference>
<feature type="chain" id="PRO_5032309246" evidence="1">
    <location>
        <begin position="23"/>
        <end position="234"/>
    </location>
</feature>
<feature type="signal peptide" evidence="1">
    <location>
        <begin position="1"/>
        <end position="22"/>
    </location>
</feature>
<proteinExistence type="predicted"/>
<sequence length="234" mass="24270">MAKATVGRRNFLGKALMGGALATSLLALPACQSMGGFSLTEAVRRMLLISSDRAFAQLTAPGGFWDEQVAKVGFGNMLGARGDTLSSILTSALFKSRLEDAFADIAIDASYRAAPVVTEAVKTIGISNALALINGGPTAATSFLRQNMSQSLLEILVPEVSDALRVADDPLVGQALSALTGINIAGAARSFSAEVENAIWNQIGVEETAIRANPSSTQDPMLISVLTGAKGLSR</sequence>
<dbReference type="InterPro" id="IPR025245">
    <property type="entry name" value="DUF4197"/>
</dbReference>
<dbReference type="AlphaFoldDB" id="A0A845AA11"/>
<accession>A0A845AA11</accession>
<evidence type="ECO:0000313" key="2">
    <source>
        <dbReference type="EMBL" id="MXP25851.1"/>
    </source>
</evidence>
<dbReference type="OrthoDB" id="9789685at2"/>
<protein>
    <submittedName>
        <fullName evidence="2">DUF4197 family protein</fullName>
    </submittedName>
</protein>
<organism evidence="2 3">
    <name type="scientific">Altericroceibacterium indicum</name>
    <dbReference type="NCBI Taxonomy" id="374177"/>
    <lineage>
        <taxon>Bacteria</taxon>
        <taxon>Pseudomonadati</taxon>
        <taxon>Pseudomonadota</taxon>
        <taxon>Alphaproteobacteria</taxon>
        <taxon>Sphingomonadales</taxon>
        <taxon>Erythrobacteraceae</taxon>
        <taxon>Altericroceibacterium</taxon>
    </lineage>
</organism>
<reference evidence="2 3" key="1">
    <citation type="submission" date="2019-12" db="EMBL/GenBank/DDBJ databases">
        <title>Genomic-based taxomic classification of the family Erythrobacteraceae.</title>
        <authorList>
            <person name="Xu L."/>
        </authorList>
    </citation>
    <scope>NUCLEOTIDE SEQUENCE [LARGE SCALE GENOMIC DNA]</scope>
    <source>
        <strain evidence="2 3">DSM 18604</strain>
    </source>
</reference>
<evidence type="ECO:0000313" key="3">
    <source>
        <dbReference type="Proteomes" id="UP000460561"/>
    </source>
</evidence>
<gene>
    <name evidence="2" type="ORF">GRI39_07325</name>
</gene>
<keyword evidence="1" id="KW-0732">Signal</keyword>
<keyword evidence="3" id="KW-1185">Reference proteome</keyword>
<name>A0A845AA11_9SPHN</name>
<dbReference type="Proteomes" id="UP000460561">
    <property type="component" value="Unassembled WGS sequence"/>
</dbReference>
<comment type="caution">
    <text evidence="2">The sequence shown here is derived from an EMBL/GenBank/DDBJ whole genome shotgun (WGS) entry which is preliminary data.</text>
</comment>